<dbReference type="RefSeq" id="XP_003684812.1">
    <property type="nucleotide sequence ID" value="XM_003684764.1"/>
</dbReference>
<reference evidence="1 2" key="1">
    <citation type="journal article" date="2011" name="Proc. Natl. Acad. Sci. U.S.A.">
        <title>Evolutionary erosion of yeast sex chromosomes by mating-type switching accidents.</title>
        <authorList>
            <person name="Gordon J.L."/>
            <person name="Armisen D."/>
            <person name="Proux-Wera E."/>
            <person name="Oheigeartaigh S.S."/>
            <person name="Byrne K.P."/>
            <person name="Wolfe K.H."/>
        </authorList>
    </citation>
    <scope>NUCLEOTIDE SEQUENCE [LARGE SCALE GENOMIC DNA]</scope>
    <source>
        <strain evidence="2">ATCC 24235 / CBS 4417 / NBRC 1672 / NRRL Y-8282 / UCD 70-5</strain>
    </source>
</reference>
<dbReference type="OMA" id="ITRCITY"/>
<dbReference type="HOGENOM" id="CLU_813985_0_0_1"/>
<accession>G8BRK2</accession>
<dbReference type="InterPro" id="IPR028241">
    <property type="entry name" value="RAVE2/Rogdi"/>
</dbReference>
<dbReference type="PANTHER" id="PTHR13618:SF1">
    <property type="entry name" value="PROTEIN ROGDI HOMOLOG"/>
    <property type="match status" value="1"/>
</dbReference>
<dbReference type="GO" id="GO:0043291">
    <property type="term" value="C:RAVE complex"/>
    <property type="evidence" value="ECO:0007669"/>
    <property type="project" value="EnsemblFungi"/>
</dbReference>
<dbReference type="GO" id="GO:0070072">
    <property type="term" value="P:vacuolar proton-transporting V-type ATPase complex assembly"/>
    <property type="evidence" value="ECO:0007669"/>
    <property type="project" value="EnsemblFungi"/>
</dbReference>
<keyword evidence="2" id="KW-1185">Reference proteome</keyword>
<dbReference type="GO" id="GO:0043254">
    <property type="term" value="P:regulation of protein-containing complex assembly"/>
    <property type="evidence" value="ECO:0007669"/>
    <property type="project" value="EnsemblFungi"/>
</dbReference>
<dbReference type="eggNOG" id="ENOG502RBKJ">
    <property type="taxonomic scope" value="Eukaryota"/>
</dbReference>
<evidence type="ECO:0000313" key="1">
    <source>
        <dbReference type="EMBL" id="CCE62378.1"/>
    </source>
</evidence>
<dbReference type="Pfam" id="PF10259">
    <property type="entry name" value="Rogdi_lz"/>
    <property type="match status" value="1"/>
</dbReference>
<evidence type="ECO:0008006" key="3">
    <source>
        <dbReference type="Google" id="ProtNLM"/>
    </source>
</evidence>
<dbReference type="KEGG" id="tpf:TPHA_0C02250"/>
<sequence>MTTELYPNDYFGDINKHDIVKETETELKWLIDEIVKPELPNIIDNVEKCLDMLQSNEVFKMPITNNNGNNLQGKSNANNGPTIRGIISRQNEYIVGFQTIVTFPEFNKGKPIILKMEPEASKFKLPQLVTTKDNLSDLLHTLEDSEIISDSSSFISNMDKSLKLLAQSISLLETPPRNLIFPEIGNNVIKELFPSNHSSLFETPHHEISLELVLIKNELYIDFRNLVKVVKVPWCKVDPNTSLSFVDNIKEELKVDRRKNLKDVLISRGLQVEESNLFNNLLISAFNTEKTTLSEARNFLSRCITFNNKVVIEGEKIVATTSDPSLISLSSKLHSLESTIGNLYTNLNTYTPTTHNNVTK</sequence>
<dbReference type="PANTHER" id="PTHR13618">
    <property type="entry name" value="LEUCINE ZIPPER CONTAINING TRANSCRIPTION FACTOR LZF1"/>
    <property type="match status" value="1"/>
</dbReference>
<name>G8BRK2_TETPH</name>
<gene>
    <name evidence="1" type="primary">TPHA0C02250</name>
    <name evidence="1" type="ordered locus">TPHA_0C02250</name>
</gene>
<dbReference type="Proteomes" id="UP000005666">
    <property type="component" value="Chromosome 3"/>
</dbReference>
<dbReference type="GeneID" id="11533833"/>
<protein>
    <recommendedName>
        <fullName evidence="3">RAVE subunit 2/Rogdi</fullName>
    </recommendedName>
</protein>
<dbReference type="GO" id="GO:0007035">
    <property type="term" value="P:vacuolar acidification"/>
    <property type="evidence" value="ECO:0007669"/>
    <property type="project" value="EnsemblFungi"/>
</dbReference>
<dbReference type="EMBL" id="HE612858">
    <property type="protein sequence ID" value="CCE62378.1"/>
    <property type="molecule type" value="Genomic_DNA"/>
</dbReference>
<evidence type="ECO:0000313" key="2">
    <source>
        <dbReference type="Proteomes" id="UP000005666"/>
    </source>
</evidence>
<dbReference type="AlphaFoldDB" id="G8BRK2"/>
<dbReference type="OrthoDB" id="66510at2759"/>
<proteinExistence type="predicted"/>
<dbReference type="STRING" id="1071381.G8BRK2"/>
<organism evidence="1 2">
    <name type="scientific">Tetrapisispora phaffii (strain ATCC 24235 / CBS 4417 / NBRC 1672 / NRRL Y-8282 / UCD 70-5)</name>
    <name type="common">Yeast</name>
    <name type="synonym">Fabospora phaffii</name>
    <dbReference type="NCBI Taxonomy" id="1071381"/>
    <lineage>
        <taxon>Eukaryota</taxon>
        <taxon>Fungi</taxon>
        <taxon>Dikarya</taxon>
        <taxon>Ascomycota</taxon>
        <taxon>Saccharomycotina</taxon>
        <taxon>Saccharomycetes</taxon>
        <taxon>Saccharomycetales</taxon>
        <taxon>Saccharomycetaceae</taxon>
        <taxon>Tetrapisispora</taxon>
    </lineage>
</organism>